<dbReference type="PANTHER" id="PTHR18968">
    <property type="entry name" value="THIAMINE PYROPHOSPHATE ENZYMES"/>
    <property type="match status" value="1"/>
</dbReference>
<dbReference type="InterPro" id="IPR012001">
    <property type="entry name" value="Thiamin_PyroP_enz_TPP-bd_dom"/>
</dbReference>
<dbReference type="PROSITE" id="PS00187">
    <property type="entry name" value="TPP_ENZYMES"/>
    <property type="match status" value="1"/>
</dbReference>
<comment type="similarity">
    <text evidence="1 3">Belongs to the TPP enzyme family.</text>
</comment>
<dbReference type="OrthoDB" id="9785953at2"/>
<dbReference type="SUPFAM" id="SSF52467">
    <property type="entry name" value="DHS-like NAD/FAD-binding domain"/>
    <property type="match status" value="1"/>
</dbReference>
<dbReference type="GO" id="GO:0003984">
    <property type="term" value="F:acetolactate synthase activity"/>
    <property type="evidence" value="ECO:0007669"/>
    <property type="project" value="TreeGrafter"/>
</dbReference>
<feature type="domain" description="Thiamine pyrophosphate enzyme central" evidence="4">
    <location>
        <begin position="196"/>
        <end position="329"/>
    </location>
</feature>
<dbReference type="InterPro" id="IPR029035">
    <property type="entry name" value="DHS-like_NAD/FAD-binding_dom"/>
</dbReference>
<comment type="caution">
    <text evidence="7">The sequence shown here is derived from an EMBL/GenBank/DDBJ whole genome shotgun (WGS) entry which is preliminary data.</text>
</comment>
<dbReference type="SUPFAM" id="SSF52518">
    <property type="entry name" value="Thiamin diphosphate-binding fold (THDP-binding)"/>
    <property type="match status" value="2"/>
</dbReference>
<dbReference type="NCBIfam" id="NF006052">
    <property type="entry name" value="PRK08199.1"/>
    <property type="match status" value="1"/>
</dbReference>
<dbReference type="EMBL" id="AWSQ01000003">
    <property type="protein sequence ID" value="KFX69351.1"/>
    <property type="molecule type" value="Genomic_DNA"/>
</dbReference>
<dbReference type="GO" id="GO:0005948">
    <property type="term" value="C:acetolactate synthase complex"/>
    <property type="evidence" value="ECO:0007669"/>
    <property type="project" value="TreeGrafter"/>
</dbReference>
<evidence type="ECO:0000256" key="3">
    <source>
        <dbReference type="RuleBase" id="RU362132"/>
    </source>
</evidence>
<dbReference type="Gene3D" id="3.40.50.1220">
    <property type="entry name" value="TPP-binding domain"/>
    <property type="match status" value="1"/>
</dbReference>
<dbReference type="InterPro" id="IPR045229">
    <property type="entry name" value="TPP_enz"/>
</dbReference>
<feature type="domain" description="Thiamine pyrophosphate enzyme TPP-binding" evidence="5">
    <location>
        <begin position="390"/>
        <end position="536"/>
    </location>
</feature>
<evidence type="ECO:0000259" key="5">
    <source>
        <dbReference type="Pfam" id="PF02775"/>
    </source>
</evidence>
<dbReference type="GO" id="GO:0009099">
    <property type="term" value="P:L-valine biosynthetic process"/>
    <property type="evidence" value="ECO:0007669"/>
    <property type="project" value="TreeGrafter"/>
</dbReference>
<feature type="domain" description="Thiamine pyrophosphate enzyme N-terminal TPP-binding" evidence="6">
    <location>
        <begin position="9"/>
        <end position="125"/>
    </location>
</feature>
<protein>
    <submittedName>
        <fullName evidence="7">Thiamine pyrophosphate-binding protein</fullName>
    </submittedName>
</protein>
<dbReference type="GO" id="GO:0050660">
    <property type="term" value="F:flavin adenine dinucleotide binding"/>
    <property type="evidence" value="ECO:0007669"/>
    <property type="project" value="TreeGrafter"/>
</dbReference>
<dbReference type="RefSeq" id="WP_025165657.1">
    <property type="nucleotide sequence ID" value="NZ_AWSQ01000003.1"/>
</dbReference>
<gene>
    <name evidence="7" type="ORF">TMS3_0113050</name>
</gene>
<organism evidence="7 8">
    <name type="scientific">Pseudomonas taeanensis MS-3</name>
    <dbReference type="NCBI Taxonomy" id="1395571"/>
    <lineage>
        <taxon>Bacteria</taxon>
        <taxon>Pseudomonadati</taxon>
        <taxon>Pseudomonadota</taxon>
        <taxon>Gammaproteobacteria</taxon>
        <taxon>Pseudomonadales</taxon>
        <taxon>Pseudomonadaceae</taxon>
        <taxon>Pseudomonas</taxon>
    </lineage>
</organism>
<dbReference type="AlphaFoldDB" id="A0A0A1YJV2"/>
<dbReference type="PANTHER" id="PTHR18968:SF120">
    <property type="entry name" value="ACETOLACTATE SYNTHASE LARGE SUBUNIT"/>
    <property type="match status" value="1"/>
</dbReference>
<dbReference type="Pfam" id="PF02775">
    <property type="entry name" value="TPP_enzyme_C"/>
    <property type="match status" value="1"/>
</dbReference>
<dbReference type="Pfam" id="PF00205">
    <property type="entry name" value="TPP_enzyme_M"/>
    <property type="match status" value="1"/>
</dbReference>
<name>A0A0A1YJV2_9PSED</name>
<dbReference type="STRING" id="1395571.TMS3_0113050"/>
<reference evidence="7 8" key="1">
    <citation type="journal article" date="2014" name="Genome Announc.">
        <title>Draft Genome Sequence of Petroleum Oil-Degrading Marine Bacterium Pseudomonas taeanensis Strain MS-3, Isolated from a Crude Oil-Contaminated Seashore.</title>
        <authorList>
            <person name="Lee S.Y."/>
            <person name="Kim S.H."/>
            <person name="Lee D.G."/>
            <person name="Shin S."/>
            <person name="Yun S.H."/>
            <person name="Choi C.W."/>
            <person name="Chung Y.H."/>
            <person name="Choi J.S."/>
            <person name="Kahng H.Y."/>
            <person name="Kim S.I."/>
        </authorList>
    </citation>
    <scope>NUCLEOTIDE SEQUENCE [LARGE SCALE GENOMIC DNA]</scope>
    <source>
        <strain evidence="7 8">MS-3</strain>
    </source>
</reference>
<dbReference type="InterPro" id="IPR011766">
    <property type="entry name" value="TPP_enzyme_TPP-bd"/>
</dbReference>
<dbReference type="GO" id="GO:0000287">
    <property type="term" value="F:magnesium ion binding"/>
    <property type="evidence" value="ECO:0007669"/>
    <property type="project" value="InterPro"/>
</dbReference>
<keyword evidence="8" id="KW-1185">Reference proteome</keyword>
<dbReference type="Pfam" id="PF02776">
    <property type="entry name" value="TPP_enzyme_N"/>
    <property type="match status" value="1"/>
</dbReference>
<dbReference type="GO" id="GO:0030976">
    <property type="term" value="F:thiamine pyrophosphate binding"/>
    <property type="evidence" value="ECO:0007669"/>
    <property type="project" value="InterPro"/>
</dbReference>
<dbReference type="FunFam" id="3.40.50.970:FF:000007">
    <property type="entry name" value="Acetolactate synthase"/>
    <property type="match status" value="1"/>
</dbReference>
<dbReference type="Gene3D" id="3.40.50.970">
    <property type="match status" value="2"/>
</dbReference>
<proteinExistence type="inferred from homology"/>
<dbReference type="eggNOG" id="COG0028">
    <property type="taxonomic scope" value="Bacteria"/>
</dbReference>
<evidence type="ECO:0000313" key="7">
    <source>
        <dbReference type="EMBL" id="KFX69351.1"/>
    </source>
</evidence>
<dbReference type="InterPro" id="IPR029061">
    <property type="entry name" value="THDP-binding"/>
</dbReference>
<dbReference type="CDD" id="cd00568">
    <property type="entry name" value="TPP_enzymes"/>
    <property type="match status" value="1"/>
</dbReference>
<dbReference type="InterPro" id="IPR012000">
    <property type="entry name" value="Thiamin_PyroP_enz_cen_dom"/>
</dbReference>
<keyword evidence="2 3" id="KW-0786">Thiamine pyrophosphate</keyword>
<dbReference type="GO" id="GO:0009097">
    <property type="term" value="P:isoleucine biosynthetic process"/>
    <property type="evidence" value="ECO:0007669"/>
    <property type="project" value="TreeGrafter"/>
</dbReference>
<evidence type="ECO:0000259" key="6">
    <source>
        <dbReference type="Pfam" id="PF02776"/>
    </source>
</evidence>
<evidence type="ECO:0000313" key="8">
    <source>
        <dbReference type="Proteomes" id="UP000030063"/>
    </source>
</evidence>
<dbReference type="InterPro" id="IPR000399">
    <property type="entry name" value="TPP-bd_CS"/>
</dbReference>
<sequence>MDNPKRTRSGGQTLVDALRINGVERAFCVPGESYLAVLDALHDRRDEIELVVCRQEGGAAYMAEAYGKLTGKPGICFVTRGPGATNASVGVHTAYQDSTPMILFIGQVARDQMEREAFQEVDYRQMFGPLAKWVVQVDDARRLPELLSQAFHRAMNGRPGPVVVALPEDMLTDLVEVADAGPSRRIEASPAASDLQAMHDMLAQAQRPLMILGGGGWCAEAVADIRRFAEQQQLPVAASFRCQDLFDNQHPNYAGDLGLAAGAKLAQAMRDADLLLVVGARLGEITSGGYSLLDIPVPKQKLLHVHAGIEELGRVYQATLAINSGMATFAAQAAALEAIDNPPYAEWTQTLHAHYLGNLDCPPCPGPVQLAEIMAWLRQRLPADAILSNGAGNYAVWVQRFYQYRSFRTQLGPTNGSMGYGVPAGIAAKLSAPQRMVVAFAGDGCFLMNGQELATAMQYDARVIFIVVNNGMFGTIRMHQERHYPGRVSGTTLHNPDFAALARAYGLHGEVVASTGEFAPAFERAAQCGKAALIEVRIDPEALTPRQSLSQIREQAMAQR</sequence>
<evidence type="ECO:0000256" key="1">
    <source>
        <dbReference type="ARBA" id="ARBA00007812"/>
    </source>
</evidence>
<dbReference type="CDD" id="cd07035">
    <property type="entry name" value="TPP_PYR_POX_like"/>
    <property type="match status" value="1"/>
</dbReference>
<accession>A0A0A1YJV2</accession>
<dbReference type="Proteomes" id="UP000030063">
    <property type="component" value="Unassembled WGS sequence"/>
</dbReference>
<evidence type="ECO:0000259" key="4">
    <source>
        <dbReference type="Pfam" id="PF00205"/>
    </source>
</evidence>
<evidence type="ECO:0000256" key="2">
    <source>
        <dbReference type="ARBA" id="ARBA00023052"/>
    </source>
</evidence>